<reference evidence="2" key="1">
    <citation type="journal article" date="2020" name="Ecol. Evol.">
        <title>Genome structure and content of the rice root-knot nematode (Meloidogyne graminicola).</title>
        <authorList>
            <person name="Phan N.T."/>
            <person name="Danchin E.G.J."/>
            <person name="Klopp C."/>
            <person name="Perfus-Barbeoch L."/>
            <person name="Kozlowski D.K."/>
            <person name="Koutsovoulos G.D."/>
            <person name="Lopez-Roques C."/>
            <person name="Bouchez O."/>
            <person name="Zahm M."/>
            <person name="Besnard G."/>
            <person name="Bellafiore S."/>
        </authorList>
    </citation>
    <scope>NUCLEOTIDE SEQUENCE</scope>
    <source>
        <strain evidence="2">VN-18</strain>
    </source>
</reference>
<dbReference type="EMBL" id="JABEBT010000090">
    <property type="protein sequence ID" value="KAF7632918.1"/>
    <property type="molecule type" value="Genomic_DNA"/>
</dbReference>
<evidence type="ECO:0000256" key="1">
    <source>
        <dbReference type="SAM" id="MobiDB-lite"/>
    </source>
</evidence>
<proteinExistence type="predicted"/>
<comment type="caution">
    <text evidence="2">The sequence shown here is derived from an EMBL/GenBank/DDBJ whole genome shotgun (WGS) entry which is preliminary data.</text>
</comment>
<feature type="region of interest" description="Disordered" evidence="1">
    <location>
        <begin position="109"/>
        <end position="164"/>
    </location>
</feature>
<evidence type="ECO:0000313" key="2">
    <source>
        <dbReference type="EMBL" id="KAF7632918.1"/>
    </source>
</evidence>
<dbReference type="Proteomes" id="UP000605970">
    <property type="component" value="Unassembled WGS sequence"/>
</dbReference>
<organism evidence="2 3">
    <name type="scientific">Meloidogyne graminicola</name>
    <dbReference type="NCBI Taxonomy" id="189291"/>
    <lineage>
        <taxon>Eukaryota</taxon>
        <taxon>Metazoa</taxon>
        <taxon>Ecdysozoa</taxon>
        <taxon>Nematoda</taxon>
        <taxon>Chromadorea</taxon>
        <taxon>Rhabditida</taxon>
        <taxon>Tylenchina</taxon>
        <taxon>Tylenchomorpha</taxon>
        <taxon>Tylenchoidea</taxon>
        <taxon>Meloidogynidae</taxon>
        <taxon>Meloidogyninae</taxon>
        <taxon>Meloidogyne</taxon>
    </lineage>
</organism>
<dbReference type="AlphaFoldDB" id="A0A8S9ZHW5"/>
<feature type="compositionally biased region" description="Low complexity" evidence="1">
    <location>
        <begin position="121"/>
        <end position="140"/>
    </location>
</feature>
<accession>A0A8S9ZHW5</accession>
<gene>
    <name evidence="2" type="ORF">Mgra_00007697</name>
</gene>
<protein>
    <submittedName>
        <fullName evidence="2">Uncharacterized protein</fullName>
    </submittedName>
</protein>
<feature type="compositionally biased region" description="Low complexity" evidence="1">
    <location>
        <begin position="150"/>
        <end position="164"/>
    </location>
</feature>
<dbReference type="OrthoDB" id="5789040at2759"/>
<name>A0A8S9ZHW5_9BILA</name>
<evidence type="ECO:0000313" key="3">
    <source>
        <dbReference type="Proteomes" id="UP000605970"/>
    </source>
</evidence>
<keyword evidence="3" id="KW-1185">Reference proteome</keyword>
<feature type="region of interest" description="Disordered" evidence="1">
    <location>
        <begin position="1"/>
        <end position="25"/>
    </location>
</feature>
<sequence length="243" mass="28040">MKLQRGETLMATPPERRRNKGRDDSFADGCALREVTRQLIQNLFVEGGSINSDTDQILIDYKRRLMLDDEDCLPPPKMSPTPKGLLERRRGEFAQKGRAISFHVKLEKNMKSEENNNGKTGSISSGSSSGYSSEETSITGARNRAASWLRQRTSSARSRSSRRQIYQIQQQRIIQLGELLNAEFYSTICSHPEQFDIQERELKMLVWNRFSQLLVTLLCERINDGNYENNNQQQQQQPRKRHC</sequence>